<dbReference type="Gene3D" id="3.40.250.10">
    <property type="entry name" value="Rhodanese-like domain"/>
    <property type="match status" value="1"/>
</dbReference>
<dbReference type="InterPro" id="IPR001763">
    <property type="entry name" value="Rhodanese-like_dom"/>
</dbReference>
<proteinExistence type="predicted"/>
<dbReference type="eggNOG" id="COG0607">
    <property type="taxonomic scope" value="Bacteria"/>
</dbReference>
<dbReference type="PANTHER" id="PTHR43031:SF17">
    <property type="entry name" value="SULFURTRANSFERASE YTWF-RELATED"/>
    <property type="match status" value="1"/>
</dbReference>
<reference evidence="2 3" key="1">
    <citation type="submission" date="2014-06" db="EMBL/GenBank/DDBJ databases">
        <authorList>
            <person name="Teng J.L."/>
            <person name="Huang Y."/>
            <person name="Tse H."/>
            <person name="Lau S.K."/>
            <person name="Woo P.C."/>
        </authorList>
    </citation>
    <scope>NUCLEOTIDE SEQUENCE [LARGE SCALE GENOMIC DNA]</scope>
    <source>
        <strain evidence="2 3">HKU4</strain>
    </source>
</reference>
<dbReference type="EMBL" id="JPEN01000061">
    <property type="protein sequence ID" value="KGM37293.1"/>
    <property type="molecule type" value="Genomic_DNA"/>
</dbReference>
<dbReference type="PANTHER" id="PTHR43031">
    <property type="entry name" value="FAD-DEPENDENT OXIDOREDUCTASE"/>
    <property type="match status" value="1"/>
</dbReference>
<dbReference type="CDD" id="cd00158">
    <property type="entry name" value="RHOD"/>
    <property type="match status" value="1"/>
</dbReference>
<dbReference type="InterPro" id="IPR036873">
    <property type="entry name" value="Rhodanese-like_dom_sf"/>
</dbReference>
<sequence length="97" mass="10728">MKTISAADLEQQYQSEQLAIVDVRERHEFQAGHIPTAANLPLSELETGYKKLEPQYKYYIICQAGARSAAACQFLAMQGFDVTNVSGGMNAWSGEIK</sequence>
<dbReference type="STRING" id="176090.SSIN_0933"/>
<dbReference type="PROSITE" id="PS50206">
    <property type="entry name" value="RHODANESE_3"/>
    <property type="match status" value="1"/>
</dbReference>
<dbReference type="SUPFAM" id="SSF52821">
    <property type="entry name" value="Rhodanese/Cell cycle control phosphatase"/>
    <property type="match status" value="1"/>
</dbReference>
<accession>A0A0A0DHG1</accession>
<dbReference type="RefSeq" id="WP_037616260.1">
    <property type="nucleotide sequence ID" value="NZ_JAJBHU010000001.1"/>
</dbReference>
<evidence type="ECO:0000313" key="3">
    <source>
        <dbReference type="Proteomes" id="UP000030019"/>
    </source>
</evidence>
<dbReference type="Proteomes" id="UP000030019">
    <property type="component" value="Unassembled WGS sequence"/>
</dbReference>
<dbReference type="AlphaFoldDB" id="A0A0A0DHG1"/>
<feature type="domain" description="Rhodanese" evidence="1">
    <location>
        <begin position="14"/>
        <end position="97"/>
    </location>
</feature>
<dbReference type="InterPro" id="IPR050229">
    <property type="entry name" value="GlpE_sulfurtransferase"/>
</dbReference>
<name>A0A0A0DHG1_9STRE</name>
<dbReference type="PATRIC" id="fig|176090.4.peg.905"/>
<keyword evidence="3" id="KW-1185">Reference proteome</keyword>
<evidence type="ECO:0000313" key="2">
    <source>
        <dbReference type="EMBL" id="KGM37293.1"/>
    </source>
</evidence>
<protein>
    <submittedName>
        <fullName evidence="2">Rhodanese-like domain protein</fullName>
    </submittedName>
</protein>
<dbReference type="SMART" id="SM00450">
    <property type="entry name" value="RHOD"/>
    <property type="match status" value="1"/>
</dbReference>
<gene>
    <name evidence="2" type="ORF">SSIN_0933</name>
</gene>
<organism evidence="2 3">
    <name type="scientific">Streptococcus sinensis</name>
    <dbReference type="NCBI Taxonomy" id="176090"/>
    <lineage>
        <taxon>Bacteria</taxon>
        <taxon>Bacillati</taxon>
        <taxon>Bacillota</taxon>
        <taxon>Bacilli</taxon>
        <taxon>Lactobacillales</taxon>
        <taxon>Streptococcaceae</taxon>
        <taxon>Streptococcus</taxon>
    </lineage>
</organism>
<evidence type="ECO:0000259" key="1">
    <source>
        <dbReference type="PROSITE" id="PS50206"/>
    </source>
</evidence>
<dbReference type="Pfam" id="PF00581">
    <property type="entry name" value="Rhodanese"/>
    <property type="match status" value="1"/>
</dbReference>
<comment type="caution">
    <text evidence="2">The sequence shown here is derived from an EMBL/GenBank/DDBJ whole genome shotgun (WGS) entry which is preliminary data.</text>
</comment>